<organism evidence="8 9">
    <name type="scientific">Nezara viridula</name>
    <name type="common">Southern green stink bug</name>
    <name type="synonym">Cimex viridulus</name>
    <dbReference type="NCBI Taxonomy" id="85310"/>
    <lineage>
        <taxon>Eukaryota</taxon>
        <taxon>Metazoa</taxon>
        <taxon>Ecdysozoa</taxon>
        <taxon>Arthropoda</taxon>
        <taxon>Hexapoda</taxon>
        <taxon>Insecta</taxon>
        <taxon>Pterygota</taxon>
        <taxon>Neoptera</taxon>
        <taxon>Paraneoptera</taxon>
        <taxon>Hemiptera</taxon>
        <taxon>Heteroptera</taxon>
        <taxon>Panheteroptera</taxon>
        <taxon>Pentatomomorpha</taxon>
        <taxon>Pentatomoidea</taxon>
        <taxon>Pentatomidae</taxon>
        <taxon>Pentatominae</taxon>
        <taxon>Nezara</taxon>
    </lineage>
</organism>
<dbReference type="InterPro" id="IPR002784">
    <property type="entry name" value="Ribosomal_eL14_dom"/>
</dbReference>
<keyword evidence="3" id="KW-0687">Ribonucleoprotein</keyword>
<gene>
    <name evidence="8" type="ORF">NEZAVI_LOCUS617</name>
</gene>
<dbReference type="InterPro" id="IPR008991">
    <property type="entry name" value="Translation_prot_SH3-like_sf"/>
</dbReference>
<dbReference type="GO" id="GO:0042273">
    <property type="term" value="P:ribosomal large subunit biogenesis"/>
    <property type="evidence" value="ECO:0007669"/>
    <property type="project" value="TreeGrafter"/>
</dbReference>
<dbReference type="SUPFAM" id="SSF50104">
    <property type="entry name" value="Translation proteins SH3-like domain"/>
    <property type="match status" value="1"/>
</dbReference>
<dbReference type="PANTHER" id="PTHR11127:SF2">
    <property type="entry name" value="LARGE RIBOSOMAL SUBUNIT PROTEIN EL14"/>
    <property type="match status" value="1"/>
</dbReference>
<keyword evidence="2" id="KW-0689">Ribosomal protein</keyword>
<dbReference type="OrthoDB" id="1875589at2759"/>
<evidence type="ECO:0000256" key="5">
    <source>
        <dbReference type="ARBA" id="ARBA00035318"/>
    </source>
</evidence>
<dbReference type="PANTHER" id="PTHR11127">
    <property type="entry name" value="60S RIBOSOMAL PROTEIN L14"/>
    <property type="match status" value="1"/>
</dbReference>
<evidence type="ECO:0000256" key="1">
    <source>
        <dbReference type="ARBA" id="ARBA00006592"/>
    </source>
</evidence>
<dbReference type="Gene3D" id="6.10.250.2270">
    <property type="match status" value="1"/>
</dbReference>
<comment type="similarity">
    <text evidence="1">Belongs to the eukaryotic ribosomal protein eL14 family.</text>
</comment>
<evidence type="ECO:0000256" key="3">
    <source>
        <dbReference type="ARBA" id="ARBA00023274"/>
    </source>
</evidence>
<dbReference type="AlphaFoldDB" id="A0A9P0E848"/>
<dbReference type="CDD" id="cd23702">
    <property type="entry name" value="eL14"/>
    <property type="match status" value="1"/>
</dbReference>
<evidence type="ECO:0000259" key="7">
    <source>
        <dbReference type="Pfam" id="PF01929"/>
    </source>
</evidence>
<sequence length="163" mass="18806">MPFQRFVETGRIAYIADGPYKGKLCAIVDVINQTRALVDGPETGVPRCGIRLNQLHLTKFRIRFPYTGSTRVVRKAWKDSNLDAKWKESVWAKKLEAKKIRANMNDFDRFRLNNARRTRSKITTNAFLILKKQAKKAKKTEVKSKDKKPEAKKVSAKKAEKKK</sequence>
<evidence type="ECO:0000256" key="4">
    <source>
        <dbReference type="ARBA" id="ARBA00035215"/>
    </source>
</evidence>
<evidence type="ECO:0000256" key="6">
    <source>
        <dbReference type="SAM" id="MobiDB-lite"/>
    </source>
</evidence>
<dbReference type="Proteomes" id="UP001152798">
    <property type="component" value="Chromosome 1"/>
</dbReference>
<feature type="domain" description="Large ribosomal subunit protein eL14" evidence="7">
    <location>
        <begin position="46"/>
        <end position="119"/>
    </location>
</feature>
<evidence type="ECO:0000313" key="8">
    <source>
        <dbReference type="EMBL" id="CAH1389166.1"/>
    </source>
</evidence>
<proteinExistence type="inferred from homology"/>
<dbReference type="GO" id="GO:0003723">
    <property type="term" value="F:RNA binding"/>
    <property type="evidence" value="ECO:0007669"/>
    <property type="project" value="InterPro"/>
</dbReference>
<dbReference type="Gene3D" id="2.30.30.30">
    <property type="match status" value="1"/>
</dbReference>
<keyword evidence="9" id="KW-1185">Reference proteome</keyword>
<dbReference type="GO" id="GO:0003735">
    <property type="term" value="F:structural constituent of ribosome"/>
    <property type="evidence" value="ECO:0007669"/>
    <property type="project" value="InterPro"/>
</dbReference>
<evidence type="ECO:0000313" key="9">
    <source>
        <dbReference type="Proteomes" id="UP001152798"/>
    </source>
</evidence>
<dbReference type="GO" id="GO:0006412">
    <property type="term" value="P:translation"/>
    <property type="evidence" value="ECO:0007669"/>
    <property type="project" value="InterPro"/>
</dbReference>
<dbReference type="InterPro" id="IPR039660">
    <property type="entry name" value="Ribosomal_eL14"/>
</dbReference>
<reference evidence="8" key="1">
    <citation type="submission" date="2022-01" db="EMBL/GenBank/DDBJ databases">
        <authorList>
            <person name="King R."/>
        </authorList>
    </citation>
    <scope>NUCLEOTIDE SEQUENCE</scope>
</reference>
<protein>
    <recommendedName>
        <fullName evidence="4">Large ribosomal subunit protein eL14</fullName>
    </recommendedName>
    <alternativeName>
        <fullName evidence="5">60S ribosomal protein L14</fullName>
    </alternativeName>
</protein>
<accession>A0A9P0E848</accession>
<dbReference type="EMBL" id="OV725077">
    <property type="protein sequence ID" value="CAH1389166.1"/>
    <property type="molecule type" value="Genomic_DNA"/>
</dbReference>
<dbReference type="GO" id="GO:0022625">
    <property type="term" value="C:cytosolic large ribosomal subunit"/>
    <property type="evidence" value="ECO:0007669"/>
    <property type="project" value="TreeGrafter"/>
</dbReference>
<name>A0A9P0E848_NEZVI</name>
<evidence type="ECO:0000256" key="2">
    <source>
        <dbReference type="ARBA" id="ARBA00022980"/>
    </source>
</evidence>
<feature type="compositionally biased region" description="Basic residues" evidence="6">
    <location>
        <begin position="154"/>
        <end position="163"/>
    </location>
</feature>
<feature type="region of interest" description="Disordered" evidence="6">
    <location>
        <begin position="134"/>
        <end position="163"/>
    </location>
</feature>
<dbReference type="InterPro" id="IPR014722">
    <property type="entry name" value="Rib_uL2_dom2"/>
</dbReference>
<feature type="compositionally biased region" description="Basic and acidic residues" evidence="6">
    <location>
        <begin position="139"/>
        <end position="153"/>
    </location>
</feature>
<dbReference type="Pfam" id="PF01929">
    <property type="entry name" value="Ribosomal_L14e"/>
    <property type="match status" value="1"/>
</dbReference>